<dbReference type="Pfam" id="PF13558">
    <property type="entry name" value="SbcC_Walker_B"/>
    <property type="match status" value="1"/>
</dbReference>
<dbReference type="EMBL" id="JBHUGA010000060">
    <property type="protein sequence ID" value="MFD1847723.1"/>
    <property type="molecule type" value="Genomic_DNA"/>
</dbReference>
<feature type="coiled-coil region" evidence="4">
    <location>
        <begin position="435"/>
        <end position="556"/>
    </location>
</feature>
<evidence type="ECO:0000256" key="1">
    <source>
        <dbReference type="ARBA" id="ARBA00006930"/>
    </source>
</evidence>
<proteinExistence type="inferred from homology"/>
<protein>
    <recommendedName>
        <fullName evidence="3">Nuclease SbcCD subunit C</fullName>
    </recommendedName>
</protein>
<dbReference type="Pfam" id="PF13476">
    <property type="entry name" value="AAA_23"/>
    <property type="match status" value="1"/>
</dbReference>
<dbReference type="PANTHER" id="PTHR32114">
    <property type="entry name" value="ABC TRANSPORTER ABCH.3"/>
    <property type="match status" value="1"/>
</dbReference>
<feature type="domain" description="Rad50/SbcC-type AAA" evidence="6">
    <location>
        <begin position="5"/>
        <end position="182"/>
    </location>
</feature>
<comment type="subunit">
    <text evidence="2">Heterodimer of SbcC and SbcD.</text>
</comment>
<dbReference type="InterPro" id="IPR027417">
    <property type="entry name" value="P-loop_NTPase"/>
</dbReference>
<dbReference type="InterPro" id="IPR038729">
    <property type="entry name" value="Rad50/SbcC_AAA"/>
</dbReference>
<accession>A0ABW4QAK0</accession>
<reference evidence="8" key="1">
    <citation type="journal article" date="2019" name="Int. J. Syst. Evol. Microbiol.">
        <title>The Global Catalogue of Microorganisms (GCM) 10K type strain sequencing project: providing services to taxonomists for standard genome sequencing and annotation.</title>
        <authorList>
            <consortium name="The Broad Institute Genomics Platform"/>
            <consortium name="The Broad Institute Genome Sequencing Center for Infectious Disease"/>
            <person name="Wu L."/>
            <person name="Ma J."/>
        </authorList>
    </citation>
    <scope>NUCLEOTIDE SEQUENCE [LARGE SCALE GENOMIC DNA]</scope>
    <source>
        <strain evidence="8">JCM 11496</strain>
    </source>
</reference>
<sequence>MRIHRLELQAFGPFAARQQVDFDRLGAHGLFLLNGPTGAGKSSVLDAICYALYGSVPGARQGAKRLRSDHAPESLAPEVTCEFSVGGRRLEVIRNPQWNRPAKRGKGTTSEPARTLLREQIDGAWVQKSARNDEAGAEIQALLGMDREQFTRVVMLPQGEFAAFLRSDAKPRRELLQRLFSTDRFEQVEQVLAERARALGGRVADAEAGLTHIFRRALDEVERHGLPEGDSDPAANSEPGSDAAPETQEAGPETISGLQLRLAGALEAATQTSARDSLELAALRQARQETSALHGRQGALAKFRAAQAAHLAQREDAAAFQAAVERDRMARILEGGLRALDQATRTLSDATAGAEAATLRIAESEVAGSLVSGLNPDAVITEINAAADDAADNAADVDGAGGSLDATIGVLDAACTSTTADLGALRSALPEEQRLQSLEHRLAEAAAEQERMEAALADCSGAQTAVRAGAAEARAERSELERQVNQESTLGERVAEGKRLLTTIAALETARERVLSEEEKYTAAERHFLELKGLWLDTLRQRLEQAAAELADRLTEDSECPVCGSRSHPRPASAELDTLVTHDQEEAAHRTQDAAEQELDRIRRVRDEAVLDAARLEAQGGDRDVTVVRVDLARDTDLLAAAVAAREALERVTVRLAELTEREENLTATYHELATSLAELGSLMTGLQEQRGEVAERLVTLRDGYDTLAERIAQLSAGHAAVIACRDALHSLIRARDGHTQAFGSLVEELANSSFEDPDEVRAALLPSAELRRAEEFLGGYQRTTHRLEADQDLPELAGALQDEATGLPAVTRDVLDAAAAAEDESAARAAKSELRRRMIEESAAQLERYAADVGRQEQLVLPLRSEYELVKSLADTAAGGGDNSYKMSLGTYVLAARLEQVAEAATERLLAMSDGRYALVHSDALSGNKKSGLGLNVIDGWTGNTRDTATLSGGESFMAALALALGLADVVQAESGGIEIETLFVDEGFGSLDDQSLEQVMDALEGLRDGGRMVGLVSHVAELKQRITAQLQVVKERNGSTLRIIDQLPVDQLPGEDQPAGPRQTDGLQTV</sequence>
<keyword evidence="4" id="KW-0175">Coiled coil</keyword>
<evidence type="ECO:0000256" key="2">
    <source>
        <dbReference type="ARBA" id="ARBA00011322"/>
    </source>
</evidence>
<gene>
    <name evidence="7" type="ORF">ACFSFX_14110</name>
</gene>
<dbReference type="SUPFAM" id="SSF52540">
    <property type="entry name" value="P-loop containing nucleoside triphosphate hydrolases"/>
    <property type="match status" value="1"/>
</dbReference>
<evidence type="ECO:0000259" key="6">
    <source>
        <dbReference type="Pfam" id="PF13476"/>
    </source>
</evidence>
<keyword evidence="8" id="KW-1185">Reference proteome</keyword>
<organism evidence="7 8">
    <name type="scientific">Arthrobacter flavus</name>
    <dbReference type="NCBI Taxonomy" id="95172"/>
    <lineage>
        <taxon>Bacteria</taxon>
        <taxon>Bacillati</taxon>
        <taxon>Actinomycetota</taxon>
        <taxon>Actinomycetes</taxon>
        <taxon>Micrococcales</taxon>
        <taxon>Micrococcaceae</taxon>
        <taxon>Arthrobacter</taxon>
    </lineage>
</organism>
<feature type="coiled-coil region" evidence="4">
    <location>
        <begin position="599"/>
        <end position="669"/>
    </location>
</feature>
<name>A0ABW4QAK0_9MICC</name>
<evidence type="ECO:0000256" key="4">
    <source>
        <dbReference type="SAM" id="Coils"/>
    </source>
</evidence>
<evidence type="ECO:0000256" key="3">
    <source>
        <dbReference type="ARBA" id="ARBA00013368"/>
    </source>
</evidence>
<feature type="region of interest" description="Disordered" evidence="5">
    <location>
        <begin position="224"/>
        <end position="256"/>
    </location>
</feature>
<dbReference type="RefSeq" id="WP_343880827.1">
    <property type="nucleotide sequence ID" value="NZ_BAAAIJ010000051.1"/>
</dbReference>
<dbReference type="Proteomes" id="UP001597307">
    <property type="component" value="Unassembled WGS sequence"/>
</dbReference>
<evidence type="ECO:0000256" key="5">
    <source>
        <dbReference type="SAM" id="MobiDB-lite"/>
    </source>
</evidence>
<dbReference type="PANTHER" id="PTHR32114:SF2">
    <property type="entry name" value="ABC TRANSPORTER ABCH.3"/>
    <property type="match status" value="1"/>
</dbReference>
<feature type="region of interest" description="Disordered" evidence="5">
    <location>
        <begin position="1051"/>
        <end position="1072"/>
    </location>
</feature>
<comment type="similarity">
    <text evidence="1">Belongs to the SMC family. SbcC subfamily.</text>
</comment>
<evidence type="ECO:0000313" key="7">
    <source>
        <dbReference type="EMBL" id="MFD1847723.1"/>
    </source>
</evidence>
<dbReference type="Gene3D" id="3.40.50.300">
    <property type="entry name" value="P-loop containing nucleotide triphosphate hydrolases"/>
    <property type="match status" value="2"/>
</dbReference>
<evidence type="ECO:0000313" key="8">
    <source>
        <dbReference type="Proteomes" id="UP001597307"/>
    </source>
</evidence>
<comment type="caution">
    <text evidence="7">The sequence shown here is derived from an EMBL/GenBank/DDBJ whole genome shotgun (WGS) entry which is preliminary data.</text>
</comment>